<dbReference type="PROSITE" id="PS00634">
    <property type="entry name" value="RIBOSOMAL_L30"/>
    <property type="match status" value="1"/>
</dbReference>
<dbReference type="InterPro" id="IPR018038">
    <property type="entry name" value="Ribosomal_uL30_CS"/>
</dbReference>
<dbReference type="GO" id="GO:0003735">
    <property type="term" value="F:structural constituent of ribosome"/>
    <property type="evidence" value="ECO:0007669"/>
    <property type="project" value="TreeGrafter"/>
</dbReference>
<evidence type="ECO:0000256" key="2">
    <source>
        <dbReference type="ARBA" id="ARBA00022980"/>
    </source>
</evidence>
<reference evidence="7 8" key="1">
    <citation type="journal article" date="2015" name="Genome Biol. Evol.">
        <title>Phylogenomic analyses indicate that early fungi evolved digesting cell walls of algal ancestors of land plants.</title>
        <authorList>
            <person name="Chang Y."/>
            <person name="Wang S."/>
            <person name="Sekimoto S."/>
            <person name="Aerts A.L."/>
            <person name="Choi C."/>
            <person name="Clum A."/>
            <person name="LaButti K.M."/>
            <person name="Lindquist E.A."/>
            <person name="Yee Ngan C."/>
            <person name="Ohm R.A."/>
            <person name="Salamov A.A."/>
            <person name="Grigoriev I.V."/>
            <person name="Spatafora J.W."/>
            <person name="Berbee M.L."/>
        </authorList>
    </citation>
    <scope>NUCLEOTIDE SEQUENCE [LARGE SCALE GENOMIC DNA]</scope>
    <source>
        <strain evidence="7 8">NRRL 28638</strain>
    </source>
</reference>
<dbReference type="CDD" id="cd01657">
    <property type="entry name" value="Ribosomal_L7_archeal_euk"/>
    <property type="match status" value="1"/>
</dbReference>
<dbReference type="GO" id="GO:0000463">
    <property type="term" value="P:maturation of LSU-rRNA from tricistronic rRNA transcript (SSU-rRNA, 5.8S rRNA, LSU-rRNA)"/>
    <property type="evidence" value="ECO:0007669"/>
    <property type="project" value="TreeGrafter"/>
</dbReference>
<feature type="region of interest" description="Disordered" evidence="4">
    <location>
        <begin position="1"/>
        <end position="20"/>
    </location>
</feature>
<evidence type="ECO:0000256" key="1">
    <source>
        <dbReference type="ARBA" id="ARBA00007594"/>
    </source>
</evidence>
<dbReference type="Pfam" id="PF08079">
    <property type="entry name" value="Ribosomal_L30_N"/>
    <property type="match status" value="1"/>
</dbReference>
<dbReference type="FunFam" id="3.30.1390.20:FF:000002">
    <property type="entry name" value="60S ribosomal protein L7"/>
    <property type="match status" value="1"/>
</dbReference>
<feature type="domain" description="Large ribosomal subunit protein uL30 N-terminal eukaryotes" evidence="6">
    <location>
        <begin position="8"/>
        <end position="78"/>
    </location>
</feature>
<dbReference type="InterPro" id="IPR035808">
    <property type="entry name" value="Ribosomal_uL30_euk_arc"/>
</dbReference>
<dbReference type="Proteomes" id="UP000070444">
    <property type="component" value="Unassembled WGS sequence"/>
</dbReference>
<accession>A0A137PFY7</accession>
<sequence length="242" mass="27798">MVGKVQQPETQVKKNLRDQKTAEQLKEESIAAKKARAVRRQTIYQRASKYAHEYKTLERKEIALRREAKAQGNFYVPAQPKLAFVVRIKGINKIAPKPRKILQLLRLLQINNGVFVRLTKATKQMLTLIEPYIAYGTPNLKTVRELLYKRGHGKINHQRIPLVDNALIEQNLGKFGLISIEDVIHEIYTVGPNFKQVNNFLWPFKLNSPTGGWRGKKVKHFVEGGSSGDREEHINALVRQMN</sequence>
<gene>
    <name evidence="7" type="ORF">CONCODRAFT_81155</name>
</gene>
<keyword evidence="8" id="KW-1185">Reference proteome</keyword>
<dbReference type="PANTHER" id="PTHR11524:SF16">
    <property type="entry name" value="LARGE RIBOSOMAL SUBUNIT PROTEIN UL30"/>
    <property type="match status" value="1"/>
</dbReference>
<evidence type="ECO:0000259" key="6">
    <source>
        <dbReference type="Pfam" id="PF08079"/>
    </source>
</evidence>
<dbReference type="InterPro" id="IPR012988">
    <property type="entry name" value="Ribosomal_uL30_N_euk"/>
</dbReference>
<dbReference type="FunFam" id="3.30.1390.20:FF:000003">
    <property type="entry name" value="60S ribosomal protein L7"/>
    <property type="match status" value="1"/>
</dbReference>
<organism evidence="7 8">
    <name type="scientific">Conidiobolus coronatus (strain ATCC 28846 / CBS 209.66 / NRRL 28638)</name>
    <name type="common">Delacroixia coronata</name>
    <dbReference type="NCBI Taxonomy" id="796925"/>
    <lineage>
        <taxon>Eukaryota</taxon>
        <taxon>Fungi</taxon>
        <taxon>Fungi incertae sedis</taxon>
        <taxon>Zoopagomycota</taxon>
        <taxon>Entomophthoromycotina</taxon>
        <taxon>Entomophthoromycetes</taxon>
        <taxon>Entomophthorales</taxon>
        <taxon>Ancylistaceae</taxon>
        <taxon>Conidiobolus</taxon>
    </lineage>
</organism>
<evidence type="ECO:0000259" key="5">
    <source>
        <dbReference type="Pfam" id="PF00327"/>
    </source>
</evidence>
<protein>
    <submittedName>
        <fullName evidence="7">60S ribosomal protein L7-C</fullName>
    </submittedName>
</protein>
<dbReference type="PANTHER" id="PTHR11524">
    <property type="entry name" value="60S RIBOSOMAL PROTEIN L7"/>
    <property type="match status" value="1"/>
</dbReference>
<dbReference type="EMBL" id="KQ964430">
    <property type="protein sequence ID" value="KXN73908.1"/>
    <property type="molecule type" value="Genomic_DNA"/>
</dbReference>
<keyword evidence="2 7" id="KW-0689">Ribosomal protein</keyword>
<dbReference type="OMA" id="IVEPWIA"/>
<keyword evidence="3" id="KW-0687">Ribonucleoprotein</keyword>
<evidence type="ECO:0000313" key="8">
    <source>
        <dbReference type="Proteomes" id="UP000070444"/>
    </source>
</evidence>
<evidence type="ECO:0000313" key="7">
    <source>
        <dbReference type="EMBL" id="KXN73908.1"/>
    </source>
</evidence>
<dbReference type="InterPro" id="IPR016082">
    <property type="entry name" value="Ribosomal_uL30_ferredoxin-like"/>
</dbReference>
<proteinExistence type="inferred from homology"/>
<dbReference type="InterPro" id="IPR039699">
    <property type="entry name" value="Ribosomal_uL30"/>
</dbReference>
<dbReference type="InterPro" id="IPR036919">
    <property type="entry name" value="Ribo_uL30_ferredoxin-like_sf"/>
</dbReference>
<dbReference type="Pfam" id="PF00327">
    <property type="entry name" value="Ribosomal_L30"/>
    <property type="match status" value="1"/>
</dbReference>
<feature type="compositionally biased region" description="Basic and acidic residues" evidence="4">
    <location>
        <begin position="11"/>
        <end position="20"/>
    </location>
</feature>
<dbReference type="GO" id="GO:0022625">
    <property type="term" value="C:cytosolic large ribosomal subunit"/>
    <property type="evidence" value="ECO:0007669"/>
    <property type="project" value="TreeGrafter"/>
</dbReference>
<feature type="domain" description="Large ribosomal subunit protein uL30-like ferredoxin-like fold" evidence="5">
    <location>
        <begin position="83"/>
        <end position="133"/>
    </location>
</feature>
<dbReference type="NCBIfam" id="TIGR01310">
    <property type="entry name" value="uL30_euk"/>
    <property type="match status" value="1"/>
</dbReference>
<dbReference type="SUPFAM" id="SSF55129">
    <property type="entry name" value="Ribosomal protein L30p/L7e"/>
    <property type="match status" value="1"/>
</dbReference>
<comment type="similarity">
    <text evidence="1">Belongs to the universal ribosomal protein uL30 family.</text>
</comment>
<dbReference type="Gene3D" id="3.30.1390.20">
    <property type="entry name" value="Ribosomal protein L30, ferredoxin-like fold domain"/>
    <property type="match status" value="1"/>
</dbReference>
<dbReference type="OrthoDB" id="28644at2759"/>
<evidence type="ECO:0000256" key="4">
    <source>
        <dbReference type="SAM" id="MobiDB-lite"/>
    </source>
</evidence>
<dbReference type="STRING" id="796925.A0A137PFY7"/>
<dbReference type="InterPro" id="IPR005998">
    <property type="entry name" value="Ribosomal_uL30_euk"/>
</dbReference>
<dbReference type="GO" id="GO:0003723">
    <property type="term" value="F:RNA binding"/>
    <property type="evidence" value="ECO:0007669"/>
    <property type="project" value="InterPro"/>
</dbReference>
<name>A0A137PFY7_CONC2</name>
<evidence type="ECO:0000256" key="3">
    <source>
        <dbReference type="ARBA" id="ARBA00023274"/>
    </source>
</evidence>
<dbReference type="AlphaFoldDB" id="A0A137PFY7"/>